<dbReference type="EMBL" id="JADILZ010000026">
    <property type="protein sequence ID" value="MBO8477763.1"/>
    <property type="molecule type" value="Genomic_DNA"/>
</dbReference>
<dbReference type="Proteomes" id="UP000823771">
    <property type="component" value="Unassembled WGS sequence"/>
</dbReference>
<feature type="domain" description="Thioredoxin" evidence="1">
    <location>
        <begin position="30"/>
        <end position="171"/>
    </location>
</feature>
<sequence>MGHARYLITAVAALMAAACIRDRMPEGADLRPGDTLPSFSVTMNDGSKISSGNLRGKVSVIVFFHTGCPDCRQELPVIQRIYNLYGSSGDVTVCCISREESASGISAYWQENGLTMPYSAQEDRSVYSLFASTGVPRVYISSGDLVIYSVYDDSPPASFEDMEDDILACLGMSEGTLQR</sequence>
<dbReference type="Pfam" id="PF08534">
    <property type="entry name" value="Redoxin"/>
    <property type="match status" value="1"/>
</dbReference>
<dbReference type="CDD" id="cd02966">
    <property type="entry name" value="TlpA_like_family"/>
    <property type="match status" value="1"/>
</dbReference>
<reference evidence="2" key="2">
    <citation type="journal article" date="2021" name="PeerJ">
        <title>Extensive microbial diversity within the chicken gut microbiome revealed by metagenomics and culture.</title>
        <authorList>
            <person name="Gilroy R."/>
            <person name="Ravi A."/>
            <person name="Getino M."/>
            <person name="Pursley I."/>
            <person name="Horton D.L."/>
            <person name="Alikhan N.F."/>
            <person name="Baker D."/>
            <person name="Gharbi K."/>
            <person name="Hall N."/>
            <person name="Watson M."/>
            <person name="Adriaenssens E.M."/>
            <person name="Foster-Nyarko E."/>
            <person name="Jarju S."/>
            <person name="Secka A."/>
            <person name="Antonio M."/>
            <person name="Oren A."/>
            <person name="Chaudhuri R.R."/>
            <person name="La Ragione R."/>
            <person name="Hildebrand F."/>
            <person name="Pallen M.J."/>
        </authorList>
    </citation>
    <scope>NUCLEOTIDE SEQUENCE</scope>
    <source>
        <strain evidence="2">2478</strain>
    </source>
</reference>
<evidence type="ECO:0000313" key="3">
    <source>
        <dbReference type="Proteomes" id="UP000823771"/>
    </source>
</evidence>
<dbReference type="InterPro" id="IPR013740">
    <property type="entry name" value="Redoxin"/>
</dbReference>
<dbReference type="SUPFAM" id="SSF52833">
    <property type="entry name" value="Thioredoxin-like"/>
    <property type="match status" value="1"/>
</dbReference>
<dbReference type="GO" id="GO:0016491">
    <property type="term" value="F:oxidoreductase activity"/>
    <property type="evidence" value="ECO:0007669"/>
    <property type="project" value="InterPro"/>
</dbReference>
<protein>
    <submittedName>
        <fullName evidence="2">TlpA family protein disulfide reductase</fullName>
    </submittedName>
</protein>
<dbReference type="AlphaFoldDB" id="A0A9D9IUK9"/>
<dbReference type="InterPro" id="IPR050553">
    <property type="entry name" value="Thioredoxin_ResA/DsbE_sf"/>
</dbReference>
<reference evidence="2" key="1">
    <citation type="submission" date="2020-10" db="EMBL/GenBank/DDBJ databases">
        <authorList>
            <person name="Gilroy R."/>
        </authorList>
    </citation>
    <scope>NUCLEOTIDE SEQUENCE</scope>
    <source>
        <strain evidence="2">2478</strain>
    </source>
</reference>
<dbReference type="Gene3D" id="3.40.30.10">
    <property type="entry name" value="Glutaredoxin"/>
    <property type="match status" value="1"/>
</dbReference>
<comment type="caution">
    <text evidence="2">The sequence shown here is derived from an EMBL/GenBank/DDBJ whole genome shotgun (WGS) entry which is preliminary data.</text>
</comment>
<organism evidence="2 3">
    <name type="scientific">Candidatus Cryptobacteroides excrementipullorum</name>
    <dbReference type="NCBI Taxonomy" id="2840761"/>
    <lineage>
        <taxon>Bacteria</taxon>
        <taxon>Pseudomonadati</taxon>
        <taxon>Bacteroidota</taxon>
        <taxon>Bacteroidia</taxon>
        <taxon>Bacteroidales</taxon>
        <taxon>Candidatus Cryptobacteroides</taxon>
    </lineage>
</organism>
<dbReference type="InterPro" id="IPR013766">
    <property type="entry name" value="Thioredoxin_domain"/>
</dbReference>
<evidence type="ECO:0000259" key="1">
    <source>
        <dbReference type="PROSITE" id="PS51352"/>
    </source>
</evidence>
<dbReference type="PROSITE" id="PS51352">
    <property type="entry name" value="THIOREDOXIN_2"/>
    <property type="match status" value="1"/>
</dbReference>
<name>A0A9D9IUK9_9BACT</name>
<evidence type="ECO:0000313" key="2">
    <source>
        <dbReference type="EMBL" id="MBO8477763.1"/>
    </source>
</evidence>
<dbReference type="PANTHER" id="PTHR42852">
    <property type="entry name" value="THIOL:DISULFIDE INTERCHANGE PROTEIN DSBE"/>
    <property type="match status" value="1"/>
</dbReference>
<gene>
    <name evidence="2" type="ORF">IAB80_02535</name>
</gene>
<dbReference type="InterPro" id="IPR036249">
    <property type="entry name" value="Thioredoxin-like_sf"/>
</dbReference>
<accession>A0A9D9IUK9</accession>
<proteinExistence type="predicted"/>
<dbReference type="PROSITE" id="PS51257">
    <property type="entry name" value="PROKAR_LIPOPROTEIN"/>
    <property type="match status" value="1"/>
</dbReference>
<dbReference type="PANTHER" id="PTHR42852:SF17">
    <property type="entry name" value="THIOREDOXIN-LIKE PROTEIN HI_1115"/>
    <property type="match status" value="1"/>
</dbReference>